<dbReference type="InterPro" id="IPR011009">
    <property type="entry name" value="Kinase-like_dom_sf"/>
</dbReference>
<organism evidence="1 2">
    <name type="scientific">Dictyobacter vulcani</name>
    <dbReference type="NCBI Taxonomy" id="2607529"/>
    <lineage>
        <taxon>Bacteria</taxon>
        <taxon>Bacillati</taxon>
        <taxon>Chloroflexota</taxon>
        <taxon>Ktedonobacteria</taxon>
        <taxon>Ktedonobacterales</taxon>
        <taxon>Dictyobacteraceae</taxon>
        <taxon>Dictyobacter</taxon>
    </lineage>
</organism>
<reference evidence="1 2" key="1">
    <citation type="submission" date="2019-10" db="EMBL/GenBank/DDBJ databases">
        <title>Dictyobacter vulcani sp. nov., within the class Ktedonobacteria, isolated from soil of volcanic Mt. Zao.</title>
        <authorList>
            <person name="Zheng Y."/>
            <person name="Wang C.M."/>
            <person name="Sakai Y."/>
            <person name="Abe K."/>
            <person name="Yokota A."/>
            <person name="Yabe S."/>
        </authorList>
    </citation>
    <scope>NUCLEOTIDE SEQUENCE [LARGE SCALE GENOMIC DNA]</scope>
    <source>
        <strain evidence="1 2">W12</strain>
    </source>
</reference>
<accession>A0A5J4KXF1</accession>
<dbReference type="InterPro" id="IPR006748">
    <property type="entry name" value="NH2Glyco/OHUrea_AB-resist_kin"/>
</dbReference>
<dbReference type="Proteomes" id="UP000326912">
    <property type="component" value="Unassembled WGS sequence"/>
</dbReference>
<dbReference type="GO" id="GO:0016773">
    <property type="term" value="F:phosphotransferase activity, alcohol group as acceptor"/>
    <property type="evidence" value="ECO:0007669"/>
    <property type="project" value="InterPro"/>
</dbReference>
<dbReference type="AlphaFoldDB" id="A0A5J4KXF1"/>
<dbReference type="EMBL" id="BKZW01000003">
    <property type="protein sequence ID" value="GER91217.1"/>
    <property type="molecule type" value="Genomic_DNA"/>
</dbReference>
<dbReference type="GO" id="GO:0016301">
    <property type="term" value="F:kinase activity"/>
    <property type="evidence" value="ECO:0007669"/>
    <property type="project" value="UniProtKB-KW"/>
</dbReference>
<proteinExistence type="predicted"/>
<name>A0A5J4KXF1_9CHLR</name>
<gene>
    <name evidence="1" type="ORF">KDW_53790</name>
</gene>
<comment type="caution">
    <text evidence="1">The sequence shown here is derived from an EMBL/GenBank/DDBJ whole genome shotgun (WGS) entry which is preliminary data.</text>
</comment>
<sequence length="306" mass="33963">MFMMPDNFTYRASQSCDATGNGGIERLYAALKNSEARWNLTIEQPFNLSFNYVAPARRADGTAVVIKVCLPSDEFALQHAALRICNGHGMVRLLDYHEEDETMLLERLEPGVMLSTVEDDEEAFSQAAAVMRQIRHPVPAQHPFPTIQDWGRALATARASYAQNSSPIPSKLLDEACVLFAELAASQTELVVLHGDLHQENILSAERAPWLAIDPKGVIGEPAYETGSLLRNELQRVFDAPQPLRVMARRVDQLAAELDCKRERIRGWALSQAVLSVLWDAKEPGFPTAFDRQIIAAAELLAQLKG</sequence>
<evidence type="ECO:0000313" key="2">
    <source>
        <dbReference type="Proteomes" id="UP000326912"/>
    </source>
</evidence>
<dbReference type="Gene3D" id="3.90.1200.10">
    <property type="match status" value="1"/>
</dbReference>
<dbReference type="SUPFAM" id="SSF56112">
    <property type="entry name" value="Protein kinase-like (PK-like)"/>
    <property type="match status" value="1"/>
</dbReference>
<keyword evidence="2" id="KW-1185">Reference proteome</keyword>
<protein>
    <submittedName>
        <fullName evidence="1">Kinase</fullName>
    </submittedName>
</protein>
<keyword evidence="1" id="KW-0418">Kinase</keyword>
<dbReference type="GO" id="GO:0019748">
    <property type="term" value="P:secondary metabolic process"/>
    <property type="evidence" value="ECO:0007669"/>
    <property type="project" value="InterPro"/>
</dbReference>
<evidence type="ECO:0000313" key="1">
    <source>
        <dbReference type="EMBL" id="GER91217.1"/>
    </source>
</evidence>
<dbReference type="Pfam" id="PF04655">
    <property type="entry name" value="APH_6_hur"/>
    <property type="match status" value="1"/>
</dbReference>
<keyword evidence="1" id="KW-0808">Transferase</keyword>